<proteinExistence type="predicted"/>
<keyword evidence="2" id="KW-1003">Cell membrane</keyword>
<dbReference type="EMBL" id="JAGSXH010000086">
    <property type="protein sequence ID" value="MBS2965501.1"/>
    <property type="molecule type" value="Genomic_DNA"/>
</dbReference>
<feature type="transmembrane region" description="Helical" evidence="7">
    <location>
        <begin position="265"/>
        <end position="289"/>
    </location>
</feature>
<keyword evidence="5 7" id="KW-0472">Membrane</keyword>
<dbReference type="AlphaFoldDB" id="A0A8J7WN85"/>
<evidence type="ECO:0000256" key="3">
    <source>
        <dbReference type="ARBA" id="ARBA00022692"/>
    </source>
</evidence>
<reference evidence="8" key="1">
    <citation type="submission" date="2021-04" db="EMBL/GenBank/DDBJ databases">
        <title>Genome based classification of Actinospica acidithermotolerans sp. nov., an actinobacterium isolated from an Indonesian hot spring.</title>
        <authorList>
            <person name="Kusuma A.B."/>
            <person name="Putra K.E."/>
            <person name="Nafisah S."/>
            <person name="Loh J."/>
            <person name="Nouioui I."/>
            <person name="Goodfellow M."/>
        </authorList>
    </citation>
    <scope>NUCLEOTIDE SEQUENCE</scope>
    <source>
        <strain evidence="8">DSM 45618</strain>
    </source>
</reference>
<evidence type="ECO:0000256" key="6">
    <source>
        <dbReference type="SAM" id="MobiDB-lite"/>
    </source>
</evidence>
<dbReference type="RefSeq" id="WP_211469855.1">
    <property type="nucleotide sequence ID" value="NZ_JAGSXH010000086.1"/>
</dbReference>
<evidence type="ECO:0000256" key="7">
    <source>
        <dbReference type="SAM" id="Phobius"/>
    </source>
</evidence>
<keyword evidence="9" id="KW-1185">Reference proteome</keyword>
<dbReference type="GO" id="GO:0005886">
    <property type="term" value="C:plasma membrane"/>
    <property type="evidence" value="ECO:0007669"/>
    <property type="project" value="UniProtKB-SubCell"/>
</dbReference>
<feature type="transmembrane region" description="Helical" evidence="7">
    <location>
        <begin position="231"/>
        <end position="253"/>
    </location>
</feature>
<feature type="transmembrane region" description="Helical" evidence="7">
    <location>
        <begin position="82"/>
        <end position="103"/>
    </location>
</feature>
<comment type="subcellular location">
    <subcellularLocation>
        <location evidence="1">Cell membrane</location>
        <topology evidence="1">Multi-pass membrane protein</topology>
    </subcellularLocation>
</comment>
<evidence type="ECO:0000256" key="1">
    <source>
        <dbReference type="ARBA" id="ARBA00004651"/>
    </source>
</evidence>
<evidence type="ECO:0000256" key="5">
    <source>
        <dbReference type="ARBA" id="ARBA00023136"/>
    </source>
</evidence>
<gene>
    <name evidence="8" type="ORF">KGA66_20800</name>
</gene>
<keyword evidence="3 7" id="KW-0812">Transmembrane</keyword>
<evidence type="ECO:0000313" key="8">
    <source>
        <dbReference type="EMBL" id="MBS2965501.1"/>
    </source>
</evidence>
<dbReference type="Proteomes" id="UP000677913">
    <property type="component" value="Unassembled WGS sequence"/>
</dbReference>
<name>A0A8J7WN85_9ACTN</name>
<dbReference type="Pfam" id="PF03706">
    <property type="entry name" value="LPG_synthase_TM"/>
    <property type="match status" value="1"/>
</dbReference>
<protein>
    <submittedName>
        <fullName evidence="8">Flippase-like domain-containing protein</fullName>
    </submittedName>
</protein>
<feature type="transmembrane region" description="Helical" evidence="7">
    <location>
        <begin position="157"/>
        <end position="178"/>
    </location>
</feature>
<evidence type="ECO:0000313" key="9">
    <source>
        <dbReference type="Proteomes" id="UP000677913"/>
    </source>
</evidence>
<evidence type="ECO:0000256" key="2">
    <source>
        <dbReference type="ARBA" id="ARBA00022475"/>
    </source>
</evidence>
<keyword evidence="4 7" id="KW-1133">Transmembrane helix</keyword>
<comment type="caution">
    <text evidence="8">The sequence shown here is derived from an EMBL/GenBank/DDBJ whole genome shotgun (WGS) entry which is preliminary data.</text>
</comment>
<feature type="transmembrane region" description="Helical" evidence="7">
    <location>
        <begin position="40"/>
        <end position="62"/>
    </location>
</feature>
<sequence>MEDRAITASESIETAEHRGAEHRAGSPAEGRRSLAGRATALLGSNAVRVGFVLVAVGLGFFAVAGQWSQVRAAFADLGPGSIAGALAMVLLALFVSMLVWRSLMAAAGSPVPLAAAARIFFVGQIGKYVPGAVWPVLAQMELGRARLIPRQRSATVAVVKILVDLSAGLLVSAVALVAGLTSSGTAGYRWAFLGIPVVLVCLHPRVLNPVIDRLLRLVRRPAQEPPLTGRAIVVAMLWALLSWVLFGLSVWLLAVRLGAPQGRAFLLSAGGFAFAWCIGFLVVFAPAGAGVREVVLVAALSPVLGVGKATAVALLSRLLTTVADLLSVGFVALFGRVRPGRGPAPAPPPQDPGRAG</sequence>
<evidence type="ECO:0000256" key="4">
    <source>
        <dbReference type="ARBA" id="ARBA00022989"/>
    </source>
</evidence>
<organism evidence="8 9">
    <name type="scientific">Actinocrinis puniceicyclus</name>
    <dbReference type="NCBI Taxonomy" id="977794"/>
    <lineage>
        <taxon>Bacteria</taxon>
        <taxon>Bacillati</taxon>
        <taxon>Actinomycetota</taxon>
        <taxon>Actinomycetes</taxon>
        <taxon>Catenulisporales</taxon>
        <taxon>Actinospicaceae</taxon>
        <taxon>Actinocrinis</taxon>
    </lineage>
</organism>
<feature type="region of interest" description="Disordered" evidence="6">
    <location>
        <begin position="1"/>
        <end position="31"/>
    </location>
</feature>
<dbReference type="InterPro" id="IPR022791">
    <property type="entry name" value="L-PG_synthase/AglD"/>
</dbReference>
<feature type="compositionally biased region" description="Basic and acidic residues" evidence="6">
    <location>
        <begin position="14"/>
        <end position="31"/>
    </location>
</feature>
<accession>A0A8J7WN85</accession>
<feature type="transmembrane region" description="Helical" evidence="7">
    <location>
        <begin position="190"/>
        <end position="211"/>
    </location>
</feature>